<reference evidence="1 2" key="1">
    <citation type="submission" date="2021-01" db="EMBL/GenBank/DDBJ databases">
        <title>Isolation and description of Catonella massiliensis sp. nov., a novel Catonella species, isolated from a stable periodontitis subject.</title>
        <authorList>
            <person name="Antezack A."/>
            <person name="Boxberger M."/>
            <person name="La Scola B."/>
            <person name="Monnet-Corti V."/>
        </authorList>
    </citation>
    <scope>NUCLEOTIDE SEQUENCE [LARGE SCALE GENOMIC DNA]</scope>
    <source>
        <strain evidence="1 2">Marseille-Q4567</strain>
    </source>
</reference>
<protein>
    <submittedName>
        <fullName evidence="1">BrnA antitoxin family protein</fullName>
    </submittedName>
</protein>
<dbReference type="Pfam" id="PF14384">
    <property type="entry name" value="BrnA_antitoxin"/>
    <property type="match status" value="1"/>
</dbReference>
<evidence type="ECO:0000313" key="2">
    <source>
        <dbReference type="Proteomes" id="UP000604730"/>
    </source>
</evidence>
<dbReference type="Proteomes" id="UP000604730">
    <property type="component" value="Unassembled WGS sequence"/>
</dbReference>
<dbReference type="EMBL" id="JAEPRJ010000001">
    <property type="protein sequence ID" value="MBK5896465.1"/>
    <property type="molecule type" value="Genomic_DNA"/>
</dbReference>
<evidence type="ECO:0000313" key="1">
    <source>
        <dbReference type="EMBL" id="MBK5896465.1"/>
    </source>
</evidence>
<accession>A0ABS1IX37</accession>
<comment type="caution">
    <text evidence="1">The sequence shown here is derived from an EMBL/GenBank/DDBJ whole genome shotgun (WGS) entry which is preliminary data.</text>
</comment>
<proteinExistence type="predicted"/>
<name>A0ABS1IX37_9FIRM</name>
<sequence>MREEYEIEKLNPRKNPYAKLLKKQVTINIDEDTISYFKKESESEGIPYQTLINLYLRDCVAKKRHLEISWT</sequence>
<organism evidence="1 2">
    <name type="scientific">Catonella massiliensis</name>
    <dbReference type="NCBI Taxonomy" id="2799636"/>
    <lineage>
        <taxon>Bacteria</taxon>
        <taxon>Bacillati</taxon>
        <taxon>Bacillota</taxon>
        <taxon>Clostridia</taxon>
        <taxon>Lachnospirales</taxon>
        <taxon>Lachnospiraceae</taxon>
        <taxon>Catonella</taxon>
    </lineage>
</organism>
<keyword evidence="2" id="KW-1185">Reference proteome</keyword>
<dbReference type="RefSeq" id="WP_208428033.1">
    <property type="nucleotide sequence ID" value="NZ_JAEPRJ010000001.1"/>
</dbReference>
<gene>
    <name evidence="1" type="ORF">JJN12_01515</name>
</gene>
<dbReference type="InterPro" id="IPR025528">
    <property type="entry name" value="BrnA_antitoxin"/>
</dbReference>